<keyword evidence="6" id="KW-0804">Transcription</keyword>
<dbReference type="Proteomes" id="UP000696573">
    <property type="component" value="Unassembled WGS sequence"/>
</dbReference>
<gene>
    <name evidence="10" type="ORF">CRHIZ90672A_00016552</name>
</gene>
<evidence type="ECO:0000256" key="2">
    <source>
        <dbReference type="ARBA" id="ARBA00022723"/>
    </source>
</evidence>
<sequence length="316" mass="34668">MEDEHDQQGDTSSSTLSSAPSLVESDVLPTDSQSTQSPEEKEREEESKPNTASSGGRTRKAASHPAAKPASTVTIKRATKARKWDAENIIIDPKSPLAKADLRRLLANPMAWDVLDAADKAEILALFPDKEHILDPESENARPNLMSLMNDDTFRHDCATYTENIALGHFDPEWLASAWSAHERRKLGDFDEHLADKFEAEWKVQLPQDFKPKRQVSRGSNQNEAINGENKSSEATSRETQDGDGGPGGSEMKDMGNETPTKVARCDGADSDAMSIDELQADDPQPKETPTPSSWKQRRGSTINVAGTADEKDELA</sequence>
<dbReference type="OrthoDB" id="2289918at2759"/>
<evidence type="ECO:0000256" key="1">
    <source>
        <dbReference type="ARBA" id="ARBA00004123"/>
    </source>
</evidence>
<dbReference type="GO" id="GO:0008270">
    <property type="term" value="F:zinc ion binding"/>
    <property type="evidence" value="ECO:0007669"/>
    <property type="project" value="UniProtKB-KW"/>
</dbReference>
<evidence type="ECO:0000256" key="4">
    <source>
        <dbReference type="ARBA" id="ARBA00022833"/>
    </source>
</evidence>
<dbReference type="AlphaFoldDB" id="A0A9N9V5A5"/>
<evidence type="ECO:0000256" key="6">
    <source>
        <dbReference type="ARBA" id="ARBA00023163"/>
    </source>
</evidence>
<feature type="compositionally biased region" description="Low complexity" evidence="8">
    <location>
        <begin position="11"/>
        <end position="25"/>
    </location>
</feature>
<keyword evidence="3" id="KW-0863">Zinc-finger</keyword>
<evidence type="ECO:0000313" key="10">
    <source>
        <dbReference type="EMBL" id="CAH0017299.1"/>
    </source>
</evidence>
<name>A0A9N9V5A5_9HYPO</name>
<keyword evidence="2" id="KW-0479">Metal-binding</keyword>
<feature type="compositionally biased region" description="Polar residues" evidence="8">
    <location>
        <begin position="217"/>
        <end position="235"/>
    </location>
</feature>
<accession>A0A9N9V5A5</accession>
<evidence type="ECO:0000256" key="5">
    <source>
        <dbReference type="ARBA" id="ARBA00023015"/>
    </source>
</evidence>
<protein>
    <recommendedName>
        <fullName evidence="9">DEUBAD domain-containing protein</fullName>
    </recommendedName>
</protein>
<dbReference type="Pfam" id="PF13919">
    <property type="entry name" value="ASXH"/>
    <property type="match status" value="1"/>
</dbReference>
<feature type="domain" description="DEUBAD" evidence="9">
    <location>
        <begin position="93"/>
        <end position="207"/>
    </location>
</feature>
<keyword evidence="5" id="KW-0805">Transcription regulation</keyword>
<comment type="caution">
    <text evidence="10">The sequence shown here is derived from an EMBL/GenBank/DDBJ whole genome shotgun (WGS) entry which is preliminary data.</text>
</comment>
<dbReference type="GO" id="GO:0005634">
    <property type="term" value="C:nucleus"/>
    <property type="evidence" value="ECO:0007669"/>
    <property type="project" value="UniProtKB-SubCell"/>
</dbReference>
<comment type="subcellular location">
    <subcellularLocation>
        <location evidence="1">Nucleus</location>
    </subcellularLocation>
</comment>
<dbReference type="InterPro" id="IPR044867">
    <property type="entry name" value="DEUBAD_dom"/>
</dbReference>
<evidence type="ECO:0000256" key="7">
    <source>
        <dbReference type="ARBA" id="ARBA00023242"/>
    </source>
</evidence>
<evidence type="ECO:0000313" key="11">
    <source>
        <dbReference type="Proteomes" id="UP000696573"/>
    </source>
</evidence>
<keyword evidence="11" id="KW-1185">Reference proteome</keyword>
<feature type="region of interest" description="Disordered" evidence="8">
    <location>
        <begin position="1"/>
        <end position="78"/>
    </location>
</feature>
<feature type="compositionally biased region" description="Polar residues" evidence="8">
    <location>
        <begin position="288"/>
        <end position="305"/>
    </location>
</feature>
<dbReference type="EMBL" id="CABFNQ020000505">
    <property type="protein sequence ID" value="CAH0017299.1"/>
    <property type="molecule type" value="Genomic_DNA"/>
</dbReference>
<feature type="region of interest" description="Disordered" evidence="8">
    <location>
        <begin position="209"/>
        <end position="316"/>
    </location>
</feature>
<proteinExistence type="predicted"/>
<reference evidence="10" key="1">
    <citation type="submission" date="2021-10" db="EMBL/GenBank/DDBJ databases">
        <authorList>
            <person name="Piombo E."/>
        </authorList>
    </citation>
    <scope>NUCLEOTIDE SEQUENCE</scope>
</reference>
<evidence type="ECO:0000259" key="9">
    <source>
        <dbReference type="PROSITE" id="PS51916"/>
    </source>
</evidence>
<keyword evidence="4" id="KW-0862">Zinc</keyword>
<dbReference type="PROSITE" id="PS51916">
    <property type="entry name" value="DEUBAD"/>
    <property type="match status" value="1"/>
</dbReference>
<dbReference type="InterPro" id="IPR028020">
    <property type="entry name" value="ASX_DEUBAD_dom"/>
</dbReference>
<organism evidence="10 11">
    <name type="scientific">Clonostachys rhizophaga</name>
    <dbReference type="NCBI Taxonomy" id="160324"/>
    <lineage>
        <taxon>Eukaryota</taxon>
        <taxon>Fungi</taxon>
        <taxon>Dikarya</taxon>
        <taxon>Ascomycota</taxon>
        <taxon>Pezizomycotina</taxon>
        <taxon>Sordariomycetes</taxon>
        <taxon>Hypocreomycetidae</taxon>
        <taxon>Hypocreales</taxon>
        <taxon>Bionectriaceae</taxon>
        <taxon>Clonostachys</taxon>
    </lineage>
</organism>
<feature type="compositionally biased region" description="Basic and acidic residues" evidence="8">
    <location>
        <begin position="38"/>
        <end position="48"/>
    </location>
</feature>
<keyword evidence="7" id="KW-0539">Nucleus</keyword>
<evidence type="ECO:0000256" key="3">
    <source>
        <dbReference type="ARBA" id="ARBA00022771"/>
    </source>
</evidence>
<evidence type="ECO:0000256" key="8">
    <source>
        <dbReference type="SAM" id="MobiDB-lite"/>
    </source>
</evidence>